<keyword evidence="1" id="KW-1133">Transmembrane helix</keyword>
<keyword evidence="1" id="KW-0812">Transmembrane</keyword>
<proteinExistence type="predicted"/>
<organism evidence="2">
    <name type="scientific">Brucella pinnipedialis M292/94/1</name>
    <dbReference type="NCBI Taxonomy" id="520462"/>
    <lineage>
        <taxon>Bacteria</taxon>
        <taxon>Pseudomonadati</taxon>
        <taxon>Pseudomonadota</taxon>
        <taxon>Alphaproteobacteria</taxon>
        <taxon>Hyphomicrobiales</taxon>
        <taxon>Brucellaceae</taxon>
        <taxon>Brucella/Ochrobactrum group</taxon>
        <taxon>Brucella</taxon>
    </lineage>
</organism>
<evidence type="ECO:0000256" key="1">
    <source>
        <dbReference type="SAM" id="Phobius"/>
    </source>
</evidence>
<dbReference type="AlphaFoldDB" id="A0A0E1WWV2"/>
<feature type="transmembrane region" description="Helical" evidence="1">
    <location>
        <begin position="36"/>
        <end position="55"/>
    </location>
</feature>
<feature type="transmembrane region" description="Helical" evidence="1">
    <location>
        <begin position="62"/>
        <end position="80"/>
    </location>
</feature>
<dbReference type="GeneID" id="93014779"/>
<dbReference type="RefSeq" id="WP_002966247.1">
    <property type="nucleotide sequence ID" value="NZ_EQ999534.1"/>
</dbReference>
<reference evidence="2" key="1">
    <citation type="submission" date="2009-01" db="EMBL/GenBank/DDBJ databases">
        <title>The Genome Sequence of Brucella pinnipedialis M292/94/1.</title>
        <authorList>
            <consortium name="The Broad Institute Genome Sequencing Platform"/>
            <person name="Ward D."/>
            <person name="Young S.K."/>
            <person name="Kodira C.D."/>
            <person name="Zeng Q."/>
            <person name="Koehrsen M."/>
            <person name="Alvarado L."/>
            <person name="Berlin A."/>
            <person name="Borenstein D."/>
            <person name="Chen Z."/>
            <person name="Engels R."/>
            <person name="Freedman E."/>
            <person name="Gellesch M."/>
            <person name="Goldberg J."/>
            <person name="Griggs A."/>
            <person name="Gujja S."/>
            <person name="Heiman D."/>
            <person name="Hepburn T."/>
            <person name="Howarth C."/>
            <person name="Jen D."/>
            <person name="Larson L."/>
            <person name="Lewis B."/>
            <person name="Mehta T."/>
            <person name="Park D."/>
            <person name="Pearson M."/>
            <person name="Roberts A."/>
            <person name="Saif S."/>
            <person name="Shea T."/>
            <person name="Shenoy N."/>
            <person name="Sisk P."/>
            <person name="Stolte C."/>
            <person name="Sykes S."/>
            <person name="Walk T."/>
            <person name="White J."/>
            <person name="Yandava C."/>
            <person name="Whatmore A.M."/>
            <person name="Perrett L.L."/>
            <person name="O'Callaghan D."/>
            <person name="Nusbaum C."/>
            <person name="Galagan J."/>
            <person name="Birren B."/>
        </authorList>
    </citation>
    <scope>NUCLEOTIDE SEQUENCE [LARGE SCALE GENOMIC DNA]</scope>
    <source>
        <strain evidence="2">M292/94/1</strain>
    </source>
</reference>
<dbReference type="Proteomes" id="UP000004659">
    <property type="component" value="Unassembled WGS sequence"/>
</dbReference>
<keyword evidence="1" id="KW-0472">Membrane</keyword>
<dbReference type="EMBL" id="EQ999534">
    <property type="protein sequence ID" value="EEZ29258.1"/>
    <property type="molecule type" value="Genomic_DNA"/>
</dbReference>
<name>A0A0E1WWV2_9HYPH</name>
<accession>A0A0E1WWV2</accession>
<protein>
    <submittedName>
        <fullName evidence="2">Uncharacterized protein</fullName>
    </submittedName>
</protein>
<sequence>MQHPWEASGANVIFARMKNYKAYWQEEQIMQFLNDYAAFIDVVALLCLIILAVAGAIRQKSIGLIILALAVTFWALVRFFKLI</sequence>
<gene>
    <name evidence="2" type="ORF">BALG_02611</name>
</gene>
<dbReference type="HOGENOM" id="CLU_2536016_0_0_5"/>
<evidence type="ECO:0000313" key="2">
    <source>
        <dbReference type="EMBL" id="EEZ29258.1"/>
    </source>
</evidence>